<evidence type="ECO:0000313" key="4">
    <source>
        <dbReference type="EMBL" id="RAG83599.1"/>
    </source>
</evidence>
<dbReference type="AlphaFoldDB" id="A0A2X0K7U4"/>
<dbReference type="InterPro" id="IPR011042">
    <property type="entry name" value="6-blade_b-propeller_TolB-like"/>
</dbReference>
<evidence type="ECO:0000256" key="2">
    <source>
        <dbReference type="SAM" id="MobiDB-lite"/>
    </source>
</evidence>
<dbReference type="Gene3D" id="2.120.10.30">
    <property type="entry name" value="TolB, C-terminal domain"/>
    <property type="match status" value="1"/>
</dbReference>
<feature type="signal peptide" evidence="3">
    <location>
        <begin position="1"/>
        <end position="33"/>
    </location>
</feature>
<sequence length="659" mass="67514">MSHRSRRAAAALTSAVALTAGLIGAFGAGTAQAATSGANGVIAYQATDGSVHFINADGTGDHAFSALPSTGSGSLSWAPDGSRIALSGYGSVSTVKVDGSAPLTVSSGTNVATSDGVYSGQGFGMVSDDGHKIYVQSSDGYNWVQAVLPAADEPSTVADSQPVASRNGLFAFTRNWGGLTTIMTYNPVTKVLNEVAKNATNPGFSSDGSTIVYEQGQGSAAQIGAVNADGSNQRTLTSDAAGAHRPSLSPDGTKLLYTSGGVIKLMDLTAKTTTVLANGQMPVWQPLRKAFVNHIYGVNGVSNDAAASRWQFNSLGHYTPGLLWAKNAVLANKNDTTGASLGISLAAEKQGPLLLTSGGSLDSAASADLKRSLTRGSTVYLEGDTSEISNTVVSQVQRLGFRVVRVAASGGASGQSVANAWNISHAPNWVFVADNMDYRVAASAAAMASAAGNGGRMVVLLNTGWSLPSTLTGFFNRSNPGSTNVVVIGNHSIYAMEHTPLNQAWRFWTLGGSDAEYLSFNMAKFWWGSPYVTTLANNSDWRSGFAGASVNAGYGPLLWTSSTGLDPVDKLYLQQESASTPDVQIFGYGWPTATVNGIEGAIGATPAWATLMQDPNGTVPSGATAHTAGVSGGFAAHSPAADAPHGPASGAVRHTGIAG</sequence>
<dbReference type="InterPro" id="IPR006311">
    <property type="entry name" value="TAT_signal"/>
</dbReference>
<organism evidence="4 5">
    <name type="scientific">Streptacidiphilus pinicola</name>
    <dbReference type="NCBI Taxonomy" id="2219663"/>
    <lineage>
        <taxon>Bacteria</taxon>
        <taxon>Bacillati</taxon>
        <taxon>Actinomycetota</taxon>
        <taxon>Actinomycetes</taxon>
        <taxon>Kitasatosporales</taxon>
        <taxon>Streptomycetaceae</taxon>
        <taxon>Streptacidiphilus</taxon>
    </lineage>
</organism>
<comment type="caution">
    <text evidence="4">The sequence shown here is derived from an EMBL/GenBank/DDBJ whole genome shotgun (WGS) entry which is preliminary data.</text>
</comment>
<reference evidence="4 5" key="1">
    <citation type="submission" date="2018-06" db="EMBL/GenBank/DDBJ databases">
        <title>Streptacidiphilus pinicola sp. nov., isolated from pine grove soil.</title>
        <authorList>
            <person name="Roh S.G."/>
            <person name="Park S."/>
            <person name="Kim M.-K."/>
            <person name="Yun B.-R."/>
            <person name="Park J."/>
            <person name="Kim M.J."/>
            <person name="Kim Y.S."/>
            <person name="Kim S.B."/>
        </authorList>
    </citation>
    <scope>NUCLEOTIDE SEQUENCE [LARGE SCALE GENOMIC DNA]</scope>
    <source>
        <strain evidence="4 5">MMS16-CNU450</strain>
    </source>
</reference>
<keyword evidence="3" id="KW-0732">Signal</keyword>
<feature type="chain" id="PRO_5015871222" evidence="3">
    <location>
        <begin position="34"/>
        <end position="659"/>
    </location>
</feature>
<dbReference type="Proteomes" id="UP000248889">
    <property type="component" value="Unassembled WGS sequence"/>
</dbReference>
<accession>A0A2X0K7U4</accession>
<proteinExistence type="inferred from homology"/>
<dbReference type="RefSeq" id="WP_111503181.1">
    <property type="nucleotide sequence ID" value="NZ_QKYN01000083.1"/>
</dbReference>
<evidence type="ECO:0000256" key="3">
    <source>
        <dbReference type="SAM" id="SignalP"/>
    </source>
</evidence>
<protein>
    <submittedName>
        <fullName evidence="4">Uncharacterized protein</fullName>
    </submittedName>
</protein>
<dbReference type="EMBL" id="QKYN01000083">
    <property type="protein sequence ID" value="RAG83599.1"/>
    <property type="molecule type" value="Genomic_DNA"/>
</dbReference>
<keyword evidence="5" id="KW-1185">Reference proteome</keyword>
<evidence type="ECO:0000313" key="5">
    <source>
        <dbReference type="Proteomes" id="UP000248889"/>
    </source>
</evidence>
<name>A0A2X0K7U4_9ACTN</name>
<dbReference type="InterPro" id="IPR011659">
    <property type="entry name" value="WD40"/>
</dbReference>
<dbReference type="PROSITE" id="PS51318">
    <property type="entry name" value="TAT"/>
    <property type="match status" value="1"/>
</dbReference>
<dbReference type="OrthoDB" id="9808778at2"/>
<dbReference type="PANTHER" id="PTHR36842">
    <property type="entry name" value="PROTEIN TOLB HOMOLOG"/>
    <property type="match status" value="1"/>
</dbReference>
<dbReference type="PANTHER" id="PTHR36842:SF1">
    <property type="entry name" value="PROTEIN TOLB"/>
    <property type="match status" value="1"/>
</dbReference>
<evidence type="ECO:0000256" key="1">
    <source>
        <dbReference type="ARBA" id="ARBA00009820"/>
    </source>
</evidence>
<comment type="similarity">
    <text evidence="1">Belongs to the TolB family.</text>
</comment>
<feature type="region of interest" description="Disordered" evidence="2">
    <location>
        <begin position="635"/>
        <end position="659"/>
    </location>
</feature>
<dbReference type="SUPFAM" id="SSF69304">
    <property type="entry name" value="Tricorn protease N-terminal domain"/>
    <property type="match status" value="1"/>
</dbReference>
<dbReference type="Pfam" id="PF07676">
    <property type="entry name" value="PD40"/>
    <property type="match status" value="2"/>
</dbReference>
<gene>
    <name evidence="4" type="ORF">DN069_21305</name>
</gene>